<feature type="transmembrane region" description="Helical" evidence="7">
    <location>
        <begin position="133"/>
        <end position="153"/>
    </location>
</feature>
<dbReference type="RefSeq" id="WP_227733298.1">
    <property type="nucleotide sequence ID" value="NZ_JAJEPV010000019.1"/>
</dbReference>
<keyword evidence="4 7" id="KW-0812">Transmembrane</keyword>
<evidence type="ECO:0000256" key="3">
    <source>
        <dbReference type="ARBA" id="ARBA00022475"/>
    </source>
</evidence>
<keyword evidence="6 7" id="KW-0472">Membrane</keyword>
<evidence type="ECO:0000256" key="6">
    <source>
        <dbReference type="ARBA" id="ARBA00023136"/>
    </source>
</evidence>
<dbReference type="Pfam" id="PF01554">
    <property type="entry name" value="MatE"/>
    <property type="match status" value="1"/>
</dbReference>
<comment type="caution">
    <text evidence="8">The sequence shown here is derived from an EMBL/GenBank/DDBJ whole genome shotgun (WGS) entry which is preliminary data.</text>
</comment>
<keyword evidence="2" id="KW-0813">Transport</keyword>
<protein>
    <submittedName>
        <fullName evidence="8">Polysaccharide biosynthesis C-terminal domain-containing protein</fullName>
    </submittedName>
</protein>
<comment type="subcellular location">
    <subcellularLocation>
        <location evidence="1">Cell membrane</location>
        <topology evidence="1">Multi-pass membrane protein</topology>
    </subcellularLocation>
</comment>
<feature type="transmembrane region" description="Helical" evidence="7">
    <location>
        <begin position="165"/>
        <end position="185"/>
    </location>
</feature>
<dbReference type="GO" id="GO:0042910">
    <property type="term" value="F:xenobiotic transmembrane transporter activity"/>
    <property type="evidence" value="ECO:0007669"/>
    <property type="project" value="InterPro"/>
</dbReference>
<dbReference type="PANTHER" id="PTHR43549">
    <property type="entry name" value="MULTIDRUG RESISTANCE PROTEIN YPNP-RELATED"/>
    <property type="match status" value="1"/>
</dbReference>
<organism evidence="8 9">
    <name type="scientific">Waltera acetigignens</name>
    <dbReference type="NCBI Taxonomy" id="2981769"/>
    <lineage>
        <taxon>Bacteria</taxon>
        <taxon>Bacillati</taxon>
        <taxon>Bacillota</taxon>
        <taxon>Clostridia</taxon>
        <taxon>Lachnospirales</taxon>
        <taxon>Lachnospiraceae</taxon>
        <taxon>Waltera</taxon>
    </lineage>
</organism>
<dbReference type="EMBL" id="JAJEPV010000019">
    <property type="protein sequence ID" value="MCC2119789.1"/>
    <property type="molecule type" value="Genomic_DNA"/>
</dbReference>
<proteinExistence type="predicted"/>
<dbReference type="InterPro" id="IPR002528">
    <property type="entry name" value="MATE_fam"/>
</dbReference>
<evidence type="ECO:0000256" key="7">
    <source>
        <dbReference type="SAM" id="Phobius"/>
    </source>
</evidence>
<keyword evidence="5 7" id="KW-1133">Transmembrane helix</keyword>
<dbReference type="AlphaFoldDB" id="A0AAE3D908"/>
<feature type="transmembrane region" description="Helical" evidence="7">
    <location>
        <begin position="61"/>
        <end position="80"/>
    </location>
</feature>
<accession>A0AAE3D908</accession>
<evidence type="ECO:0000313" key="8">
    <source>
        <dbReference type="EMBL" id="MCC2119789.1"/>
    </source>
</evidence>
<reference evidence="8 9" key="1">
    <citation type="submission" date="2021-10" db="EMBL/GenBank/DDBJ databases">
        <title>Anaerobic single-cell dispensing facilitates the cultivation of human gut bacteria.</title>
        <authorList>
            <person name="Afrizal A."/>
        </authorList>
    </citation>
    <scope>NUCLEOTIDE SEQUENCE [LARGE SCALE GENOMIC DNA]</scope>
    <source>
        <strain evidence="8 9">CLA-AA-H273</strain>
    </source>
</reference>
<dbReference type="PANTHER" id="PTHR43549:SF3">
    <property type="entry name" value="MULTIDRUG RESISTANCE PROTEIN YPNP-RELATED"/>
    <property type="match status" value="1"/>
</dbReference>
<evidence type="ECO:0000256" key="2">
    <source>
        <dbReference type="ARBA" id="ARBA00022448"/>
    </source>
</evidence>
<dbReference type="GO" id="GO:0005886">
    <property type="term" value="C:plasma membrane"/>
    <property type="evidence" value="ECO:0007669"/>
    <property type="project" value="UniProtKB-SubCell"/>
</dbReference>
<dbReference type="GO" id="GO:0015297">
    <property type="term" value="F:antiporter activity"/>
    <property type="evidence" value="ECO:0007669"/>
    <property type="project" value="InterPro"/>
</dbReference>
<evidence type="ECO:0000313" key="9">
    <source>
        <dbReference type="Proteomes" id="UP001197795"/>
    </source>
</evidence>
<keyword evidence="3" id="KW-1003">Cell membrane</keyword>
<sequence length="239" mass="25326">MNMSKIDMTQGSILGRAAQFALPICIGNILQQLYGTVDTLVIGNFCDASALAAVATSSQPLEILLCIFLGIGSGISILISQAAGASDADQLRKLAQTAVFFLYAASLPLTLLGVAAGPFLLRLMQVPADAMPYAIVYLRITTLGILGNMGYNFNAGILRGLGNSTSSLLFLGISCVTNIVLDLVLTAGLGMGVTGVAIATAASLFLSWMFSIFYIRHTYPAMNFPVLRMVLTFLFFMKC</sequence>
<dbReference type="Proteomes" id="UP001197795">
    <property type="component" value="Unassembled WGS sequence"/>
</dbReference>
<feature type="transmembrane region" description="Helical" evidence="7">
    <location>
        <begin position="100"/>
        <end position="121"/>
    </location>
</feature>
<name>A0AAE3D908_9FIRM</name>
<keyword evidence="9" id="KW-1185">Reference proteome</keyword>
<evidence type="ECO:0000256" key="5">
    <source>
        <dbReference type="ARBA" id="ARBA00022989"/>
    </source>
</evidence>
<gene>
    <name evidence="8" type="ORF">LKD75_09360</name>
</gene>
<evidence type="ECO:0000256" key="1">
    <source>
        <dbReference type="ARBA" id="ARBA00004651"/>
    </source>
</evidence>
<dbReference type="InterPro" id="IPR052031">
    <property type="entry name" value="Membrane_Transporter-Flippase"/>
</dbReference>
<evidence type="ECO:0000256" key="4">
    <source>
        <dbReference type="ARBA" id="ARBA00022692"/>
    </source>
</evidence>
<feature type="transmembrane region" description="Helical" evidence="7">
    <location>
        <begin position="192"/>
        <end position="215"/>
    </location>
</feature>